<evidence type="ECO:0000313" key="2">
    <source>
        <dbReference type="EMBL" id="QHT74234.1"/>
    </source>
</evidence>
<dbReference type="InterPro" id="IPR027417">
    <property type="entry name" value="P-loop_NTPase"/>
</dbReference>
<name>A0A6C0H110_9ZZZZ</name>
<evidence type="ECO:0000256" key="1">
    <source>
        <dbReference type="ARBA" id="ARBA00022705"/>
    </source>
</evidence>
<keyword evidence="1" id="KW-0235">DNA replication</keyword>
<dbReference type="GO" id="GO:0005634">
    <property type="term" value="C:nucleus"/>
    <property type="evidence" value="ECO:0007669"/>
    <property type="project" value="TreeGrafter"/>
</dbReference>
<dbReference type="PANTHER" id="PTHR11669:SF1">
    <property type="entry name" value="REPLICATION FACTOR C SUBUNIT 3"/>
    <property type="match status" value="1"/>
</dbReference>
<dbReference type="SUPFAM" id="SSF52540">
    <property type="entry name" value="P-loop containing nucleoside triphosphate hydrolases"/>
    <property type="match status" value="1"/>
</dbReference>
<dbReference type="GO" id="GO:0005663">
    <property type="term" value="C:DNA replication factor C complex"/>
    <property type="evidence" value="ECO:0007669"/>
    <property type="project" value="TreeGrafter"/>
</dbReference>
<dbReference type="PANTHER" id="PTHR11669">
    <property type="entry name" value="REPLICATION FACTOR C / DNA POLYMERASE III GAMMA-TAU SUBUNIT"/>
    <property type="match status" value="1"/>
</dbReference>
<proteinExistence type="predicted"/>
<dbReference type="GO" id="GO:0006281">
    <property type="term" value="P:DNA repair"/>
    <property type="evidence" value="ECO:0007669"/>
    <property type="project" value="TreeGrafter"/>
</dbReference>
<sequence>MFLIDKYQIKDINNTIYHKEIYDKLFDKKDYNQLLLKPKLSDILYGDYNNFPNIFIHGPSGSGKKTLINLILKDMFGDEIYNLEKVEYSIMLFGNKKETIHLDQSKYHMIINPTNSAFDRYLIKDIVKTYCSQFTLDMIKNKNKFKVVIINNIDKLSYYAQTSLRCSMERYIHNCKFILCGYNMSKIIDPLKGRCLVIRLPKPTDSDIYKLLFNISARENKILNNNDYNEIIKKSNRDPKLAIWMLETKNLGLNFDLIFWQNNIKQVITIIMKIINSKNVELSDIMTIRNLIYEVYITNIDENQIINELFFELNKELKDHQILISKFFRKYDYRNIIGKRLMIQLEALIFNLIKEII</sequence>
<accession>A0A6C0H110</accession>
<dbReference type="GO" id="GO:0003689">
    <property type="term" value="F:DNA clamp loader activity"/>
    <property type="evidence" value="ECO:0007669"/>
    <property type="project" value="TreeGrafter"/>
</dbReference>
<dbReference type="AlphaFoldDB" id="A0A6C0H110"/>
<dbReference type="Gene3D" id="3.40.50.300">
    <property type="entry name" value="P-loop containing nucleotide triphosphate hydrolases"/>
    <property type="match status" value="1"/>
</dbReference>
<reference evidence="2" key="1">
    <citation type="journal article" date="2020" name="Nature">
        <title>Giant virus diversity and host interactions through global metagenomics.</title>
        <authorList>
            <person name="Schulz F."/>
            <person name="Roux S."/>
            <person name="Paez-Espino D."/>
            <person name="Jungbluth S."/>
            <person name="Walsh D.A."/>
            <person name="Denef V.J."/>
            <person name="McMahon K.D."/>
            <person name="Konstantinidis K.T."/>
            <person name="Eloe-Fadrosh E.A."/>
            <person name="Kyrpides N.C."/>
            <person name="Woyke T."/>
        </authorList>
    </citation>
    <scope>NUCLEOTIDE SEQUENCE</scope>
    <source>
        <strain evidence="2">GVMAG-M-3300023179-4</strain>
    </source>
</reference>
<dbReference type="EMBL" id="MN739843">
    <property type="protein sequence ID" value="QHT74234.1"/>
    <property type="molecule type" value="Genomic_DNA"/>
</dbReference>
<evidence type="ECO:0008006" key="3">
    <source>
        <dbReference type="Google" id="ProtNLM"/>
    </source>
</evidence>
<organism evidence="2">
    <name type="scientific">viral metagenome</name>
    <dbReference type="NCBI Taxonomy" id="1070528"/>
    <lineage>
        <taxon>unclassified sequences</taxon>
        <taxon>metagenomes</taxon>
        <taxon>organismal metagenomes</taxon>
    </lineage>
</organism>
<protein>
    <recommendedName>
        <fullName evidence="3">AAA+ ATPase domain-containing protein</fullName>
    </recommendedName>
</protein>
<dbReference type="InterPro" id="IPR050238">
    <property type="entry name" value="DNA_Rep/Repair_Clamp_Loader"/>
</dbReference>
<dbReference type="GO" id="GO:0006261">
    <property type="term" value="P:DNA-templated DNA replication"/>
    <property type="evidence" value="ECO:0007669"/>
    <property type="project" value="TreeGrafter"/>
</dbReference>